<dbReference type="AlphaFoldDB" id="A0A174NIW8"/>
<dbReference type="Proteomes" id="UP001060104">
    <property type="component" value="Chromosome"/>
</dbReference>
<dbReference type="EMBL" id="CZAE01000012">
    <property type="protein sequence ID" value="CUP48672.1"/>
    <property type="molecule type" value="Genomic_DNA"/>
</dbReference>
<dbReference type="EMBL" id="CP103141">
    <property type="protein sequence ID" value="UVQ74555.1"/>
    <property type="molecule type" value="Genomic_DNA"/>
</dbReference>
<dbReference type="PROSITE" id="PS51257">
    <property type="entry name" value="PROKAR_LIPOPROTEIN"/>
    <property type="match status" value="1"/>
</dbReference>
<dbReference type="Proteomes" id="UP000095606">
    <property type="component" value="Unassembled WGS sequence"/>
</dbReference>
<organism evidence="1 3">
    <name type="scientific">Bacteroides faecis</name>
    <dbReference type="NCBI Taxonomy" id="674529"/>
    <lineage>
        <taxon>Bacteria</taxon>
        <taxon>Pseudomonadati</taxon>
        <taxon>Bacteroidota</taxon>
        <taxon>Bacteroidia</taxon>
        <taxon>Bacteroidales</taxon>
        <taxon>Bacteroidaceae</taxon>
        <taxon>Bacteroides</taxon>
    </lineage>
</organism>
<reference evidence="1 3" key="1">
    <citation type="submission" date="2015-09" db="EMBL/GenBank/DDBJ databases">
        <authorList>
            <consortium name="Pathogen Informatics"/>
        </authorList>
    </citation>
    <scope>NUCLEOTIDE SEQUENCE [LARGE SCALE GENOMIC DNA]</scope>
    <source>
        <strain evidence="1 3">2789STDY5834846</strain>
    </source>
</reference>
<reference evidence="2" key="2">
    <citation type="submission" date="2022-08" db="EMBL/GenBank/DDBJ databases">
        <title>Genome Sequencing of Bacteroides fragilis Group Isolates with Nanopore Technology.</title>
        <authorList>
            <person name="Tisza M.J."/>
            <person name="Smith D."/>
            <person name="Dekker J.P."/>
        </authorList>
    </citation>
    <scope>NUCLEOTIDE SEQUENCE</scope>
    <source>
        <strain evidence="2">BFG-527</strain>
    </source>
</reference>
<protein>
    <submittedName>
        <fullName evidence="1">Uncharacterized protein</fullName>
    </submittedName>
</protein>
<proteinExistence type="predicted"/>
<evidence type="ECO:0000313" key="2">
    <source>
        <dbReference type="EMBL" id="UVQ74555.1"/>
    </source>
</evidence>
<keyword evidence="4" id="KW-1185">Reference proteome</keyword>
<name>A0A174NIW8_9BACE</name>
<gene>
    <name evidence="1" type="ORF">ERS852461_02683</name>
    <name evidence="2" type="ORF">NXY30_27080</name>
</gene>
<accession>A0A174NIW8</accession>
<sequence>MERKTKFLIFTGMLSVTILAGCLENDETQTENSGSEITVAEAQKSFESSAKTFHLSPSEVTRKADEELLSIPLWAKASVLDFEKRKIVEVPIEGPSEFMHMKQNPNDSISQKRHWCNTAIRLIAEKSTNGDIFFTIARITVGGDYLKRHKKRPLSVSFSTIKDFSGIVRYYSLNGELISGRKYDKGKVIGTISPCDSTRTIAQTRSQEYVCEMVEVEHYKYYCTDTYLGGELIQTTCEEVDSWTEWEEQCEWVDVPDVVCPNCGENPCICGQGGGTTDPENPVETVYTAELKRDKKSINLLDNYGFSVSIKPTQPANTKIEFRIGWKDQSDTKYWILQTGTILRCDLLALKPGKWDIYACITIGNSEIKTQTQSIEVQFPNVISIEKATQSHMDAIWQDTKNAASSAGRREKGFWIYINTTTRQYEYGATITGELVQGSIGTHGSVPLYESTYKVDEAPDSPLLGGKYYIAFFHAHTPLTYCTDGGSRQTGPSSTDSNWAYNDGKIPALVYDYVGINNGKYYEIIAGHSINASAKVYRTGPTKRSTPTN</sequence>
<evidence type="ECO:0000313" key="1">
    <source>
        <dbReference type="EMBL" id="CUP48672.1"/>
    </source>
</evidence>
<evidence type="ECO:0000313" key="3">
    <source>
        <dbReference type="Proteomes" id="UP000095606"/>
    </source>
</evidence>
<dbReference type="GeneID" id="69591901"/>
<dbReference type="RefSeq" id="WP_022302472.1">
    <property type="nucleotide sequence ID" value="NZ_CAXKYA010000016.1"/>
</dbReference>
<evidence type="ECO:0000313" key="4">
    <source>
        <dbReference type="Proteomes" id="UP001060104"/>
    </source>
</evidence>